<reference evidence="6 7" key="1">
    <citation type="submission" date="2019-06" db="EMBL/GenBank/DDBJ databases">
        <title>Whole genome shotgun sequence of Microbacterium testaceum NBRC 12675.</title>
        <authorList>
            <person name="Hosoyama A."/>
            <person name="Uohara A."/>
            <person name="Ohji S."/>
            <person name="Ichikawa N."/>
        </authorList>
    </citation>
    <scope>NUCLEOTIDE SEQUENCE [LARGE SCALE GENOMIC DNA]</scope>
    <source>
        <strain evidence="6 7">NBRC 12675</strain>
    </source>
</reference>
<protein>
    <recommendedName>
        <fullName evidence="8">Cutinase</fullName>
    </recommendedName>
</protein>
<proteinExistence type="inferred from homology"/>
<evidence type="ECO:0000256" key="3">
    <source>
        <dbReference type="ARBA" id="ARBA00022801"/>
    </source>
</evidence>
<comment type="similarity">
    <text evidence="1">Belongs to the cutinase family.</text>
</comment>
<feature type="region of interest" description="Disordered" evidence="5">
    <location>
        <begin position="1"/>
        <end position="22"/>
    </location>
</feature>
<name>A0A4Y3QR03_MICTE</name>
<evidence type="ECO:0000256" key="5">
    <source>
        <dbReference type="SAM" id="MobiDB-lite"/>
    </source>
</evidence>
<evidence type="ECO:0000256" key="1">
    <source>
        <dbReference type="ARBA" id="ARBA00007534"/>
    </source>
</evidence>
<comment type="caution">
    <text evidence="6">The sequence shown here is derived from an EMBL/GenBank/DDBJ whole genome shotgun (WGS) entry which is preliminary data.</text>
</comment>
<sequence length="232" mass="24121">MIGVRGTGAPAGSNPGPGGRVWRSGGMGDFVTSIANGVGTNAPDALQGMYRVSLNYPATATVNPIDSSGAYINSRNAGVAALKAELQYYASCARPPSVTLIGYSQGADVIGTALGQVSQSIRSRVQAAVLLGDPSYRPNQPINAPGLNPGGSGMFSQTRTDAIQNALNGMTSYGWNADTQSMGTRQHVREYCLYGDAACQNQIATGWNIHGQYGAWVNAATNYINNVVLDIG</sequence>
<accession>A0A4Y3QR03</accession>
<dbReference type="EMBL" id="BJML01000017">
    <property type="protein sequence ID" value="GEB47359.1"/>
    <property type="molecule type" value="Genomic_DNA"/>
</dbReference>
<dbReference type="SUPFAM" id="SSF53474">
    <property type="entry name" value="alpha/beta-Hydrolases"/>
    <property type="match status" value="1"/>
</dbReference>
<dbReference type="RefSeq" id="WP_170210735.1">
    <property type="nucleotide sequence ID" value="NZ_JAOCZR010000017.1"/>
</dbReference>
<evidence type="ECO:0008006" key="8">
    <source>
        <dbReference type="Google" id="ProtNLM"/>
    </source>
</evidence>
<keyword evidence="2" id="KW-0719">Serine esterase</keyword>
<organism evidence="6 7">
    <name type="scientific">Microbacterium testaceum</name>
    <name type="common">Aureobacterium testaceum</name>
    <name type="synonym">Brevibacterium testaceum</name>
    <dbReference type="NCBI Taxonomy" id="2033"/>
    <lineage>
        <taxon>Bacteria</taxon>
        <taxon>Bacillati</taxon>
        <taxon>Actinomycetota</taxon>
        <taxon>Actinomycetes</taxon>
        <taxon>Micrococcales</taxon>
        <taxon>Microbacteriaceae</taxon>
        <taxon>Microbacterium</taxon>
    </lineage>
</organism>
<dbReference type="PANTHER" id="PTHR33630">
    <property type="entry name" value="CUTINASE RV1984C-RELATED-RELATED"/>
    <property type="match status" value="1"/>
</dbReference>
<dbReference type="InterPro" id="IPR029058">
    <property type="entry name" value="AB_hydrolase_fold"/>
</dbReference>
<evidence type="ECO:0000313" key="7">
    <source>
        <dbReference type="Proteomes" id="UP000319525"/>
    </source>
</evidence>
<dbReference type="Gene3D" id="3.40.50.1820">
    <property type="entry name" value="alpha/beta hydrolase"/>
    <property type="match status" value="1"/>
</dbReference>
<gene>
    <name evidence="6" type="ORF">MTE01_33040</name>
</gene>
<evidence type="ECO:0000256" key="2">
    <source>
        <dbReference type="ARBA" id="ARBA00022487"/>
    </source>
</evidence>
<dbReference type="InterPro" id="IPR000675">
    <property type="entry name" value="Cutinase/axe"/>
</dbReference>
<evidence type="ECO:0000313" key="6">
    <source>
        <dbReference type="EMBL" id="GEB47359.1"/>
    </source>
</evidence>
<dbReference type="Pfam" id="PF01083">
    <property type="entry name" value="Cutinase"/>
    <property type="match status" value="1"/>
</dbReference>
<dbReference type="AlphaFoldDB" id="A0A4Y3QR03"/>
<keyword evidence="4" id="KW-1015">Disulfide bond</keyword>
<dbReference type="GO" id="GO:0052689">
    <property type="term" value="F:carboxylic ester hydrolase activity"/>
    <property type="evidence" value="ECO:0007669"/>
    <property type="project" value="UniProtKB-KW"/>
</dbReference>
<keyword evidence="3" id="KW-0378">Hydrolase</keyword>
<dbReference type="SMART" id="SM01110">
    <property type="entry name" value="Cutinase"/>
    <property type="match status" value="1"/>
</dbReference>
<dbReference type="Proteomes" id="UP000319525">
    <property type="component" value="Unassembled WGS sequence"/>
</dbReference>
<dbReference type="PANTHER" id="PTHR33630:SF9">
    <property type="entry name" value="CUTINASE 4"/>
    <property type="match status" value="1"/>
</dbReference>
<evidence type="ECO:0000256" key="4">
    <source>
        <dbReference type="ARBA" id="ARBA00023157"/>
    </source>
</evidence>